<feature type="transmembrane region" description="Helical" evidence="1">
    <location>
        <begin position="103"/>
        <end position="123"/>
    </location>
</feature>
<name>A0A2K9DTZ5_9MICO</name>
<feature type="transmembrane region" description="Helical" evidence="1">
    <location>
        <begin position="195"/>
        <end position="214"/>
    </location>
</feature>
<dbReference type="AlphaFoldDB" id="A0A2K9DTZ5"/>
<feature type="transmembrane region" description="Helical" evidence="1">
    <location>
        <begin position="77"/>
        <end position="97"/>
    </location>
</feature>
<evidence type="ECO:0008006" key="4">
    <source>
        <dbReference type="Google" id="ProtNLM"/>
    </source>
</evidence>
<proteinExistence type="predicted"/>
<feature type="transmembrane region" description="Helical" evidence="1">
    <location>
        <begin position="51"/>
        <end position="70"/>
    </location>
</feature>
<feature type="transmembrane region" description="Helical" evidence="1">
    <location>
        <begin position="170"/>
        <end position="188"/>
    </location>
</feature>
<evidence type="ECO:0000313" key="3">
    <source>
        <dbReference type="Proteomes" id="UP000233276"/>
    </source>
</evidence>
<sequence length="269" mass="29028">MSSRGRRVNSIDTRGTSRVPDPTVVFWATKAASTALGEAVSDFSIRIMDPVIAVLLGFALFVGALVFQLTRRRYVSAVYWLAVAAVGVFGTMAADVMHVVLGLPYAATATLYALLLAGVFTLWWRTERTLSVHQVTTTRRELYYWAAVVGTFALGTAVGDLTAVGLGLGYLPSTLLFVALIAVPAVGFRYWRWGAVFSFWFAYVLTRPLGASIADWLGKPTAEGGVGVGSGWVSLGFAVIMIALVASMRVRTSVPSVTWAQLQPRRRVG</sequence>
<accession>A0A2K9DTZ5</accession>
<keyword evidence="1" id="KW-0812">Transmembrane</keyword>
<organism evidence="2 3">
    <name type="scientific">Microbacterium hominis</name>
    <dbReference type="NCBI Taxonomy" id="162426"/>
    <lineage>
        <taxon>Bacteria</taxon>
        <taxon>Bacillati</taxon>
        <taxon>Actinomycetota</taxon>
        <taxon>Actinomycetes</taxon>
        <taxon>Micrococcales</taxon>
        <taxon>Microbacteriaceae</taxon>
        <taxon>Microbacterium</taxon>
    </lineage>
</organism>
<dbReference type="KEGG" id="mhos:CXR34_00420"/>
<dbReference type="InterPro" id="IPR007136">
    <property type="entry name" value="DUF347"/>
</dbReference>
<gene>
    <name evidence="2" type="ORF">CXR34_00420</name>
</gene>
<dbReference type="EMBL" id="CP025299">
    <property type="protein sequence ID" value="AUG28073.1"/>
    <property type="molecule type" value="Genomic_DNA"/>
</dbReference>
<dbReference type="Proteomes" id="UP000233276">
    <property type="component" value="Chromosome"/>
</dbReference>
<feature type="transmembrane region" description="Helical" evidence="1">
    <location>
        <begin position="143"/>
        <end position="164"/>
    </location>
</feature>
<feature type="transmembrane region" description="Helical" evidence="1">
    <location>
        <begin position="226"/>
        <end position="246"/>
    </location>
</feature>
<keyword evidence="1" id="KW-1133">Transmembrane helix</keyword>
<keyword evidence="1" id="KW-0472">Membrane</keyword>
<evidence type="ECO:0000256" key="1">
    <source>
        <dbReference type="SAM" id="Phobius"/>
    </source>
</evidence>
<protein>
    <recommendedName>
        <fullName evidence="4">Membrane-anchored protein</fullName>
    </recommendedName>
</protein>
<evidence type="ECO:0000313" key="2">
    <source>
        <dbReference type="EMBL" id="AUG28073.1"/>
    </source>
</evidence>
<reference evidence="2 3" key="1">
    <citation type="submission" date="2017-12" db="EMBL/GenBank/DDBJ databases">
        <title>Isolation and characterization of estrogens degradatiion strain Microbacterium hominis SJTG1.</title>
        <authorList>
            <person name="Xiong W."/>
            <person name="Yin C."/>
            <person name="Zheng D."/>
            <person name="Liang R."/>
        </authorList>
    </citation>
    <scope>NUCLEOTIDE SEQUENCE [LARGE SCALE GENOMIC DNA]</scope>
    <source>
        <strain evidence="2 3">SJTG1</strain>
    </source>
</reference>
<dbReference type="Pfam" id="PF03988">
    <property type="entry name" value="DUF347"/>
    <property type="match status" value="3"/>
</dbReference>